<feature type="region of interest" description="Disordered" evidence="2">
    <location>
        <begin position="1"/>
        <end position="47"/>
    </location>
</feature>
<dbReference type="InterPro" id="IPR036890">
    <property type="entry name" value="HATPase_C_sf"/>
</dbReference>
<evidence type="ECO:0000313" key="4">
    <source>
        <dbReference type="EMBL" id="TQF05544.1"/>
    </source>
</evidence>
<name>A0A540WAV4_9ACTN</name>
<feature type="compositionally biased region" description="Basic and acidic residues" evidence="2">
    <location>
        <begin position="32"/>
        <end position="42"/>
    </location>
</feature>
<dbReference type="CDD" id="cd16936">
    <property type="entry name" value="HATPase_RsbW-like"/>
    <property type="match status" value="1"/>
</dbReference>
<keyword evidence="4" id="KW-0547">Nucleotide-binding</keyword>
<keyword evidence="1" id="KW-0808">Transferase</keyword>
<dbReference type="PANTHER" id="PTHR35526:SF3">
    <property type="entry name" value="ANTI-SIGMA-F FACTOR RSBW"/>
    <property type="match status" value="1"/>
</dbReference>
<evidence type="ECO:0000313" key="5">
    <source>
        <dbReference type="Proteomes" id="UP000319103"/>
    </source>
</evidence>
<dbReference type="EMBL" id="VIGB01000003">
    <property type="protein sequence ID" value="TQF05544.1"/>
    <property type="molecule type" value="Genomic_DNA"/>
</dbReference>
<organism evidence="4 5">
    <name type="scientific">Kitasatospora acidiphila</name>
    <dbReference type="NCBI Taxonomy" id="2567942"/>
    <lineage>
        <taxon>Bacteria</taxon>
        <taxon>Bacillati</taxon>
        <taxon>Actinomycetota</taxon>
        <taxon>Actinomycetes</taxon>
        <taxon>Kitasatosporales</taxon>
        <taxon>Streptomycetaceae</taxon>
        <taxon>Kitasatospora</taxon>
    </lineage>
</organism>
<proteinExistence type="predicted"/>
<keyword evidence="4" id="KW-0067">ATP-binding</keyword>
<dbReference type="GO" id="GO:0005524">
    <property type="term" value="F:ATP binding"/>
    <property type="evidence" value="ECO:0007669"/>
    <property type="project" value="UniProtKB-KW"/>
</dbReference>
<keyword evidence="1" id="KW-0723">Serine/threonine-protein kinase</keyword>
<reference evidence="4 5" key="1">
    <citation type="submission" date="2019-06" db="EMBL/GenBank/DDBJ databases">
        <title>Description of Kitasatospora acidophila sp. nov. isolated from pine grove soil, and reclassification of Streptomyces novaecaesareae to Kitasatospora novaeceasareae comb. nov.</title>
        <authorList>
            <person name="Kim M.J."/>
        </authorList>
    </citation>
    <scope>NUCLEOTIDE SEQUENCE [LARGE SCALE GENOMIC DNA]</scope>
    <source>
        <strain evidence="4 5">MMS16-CNU292</strain>
    </source>
</reference>
<dbReference type="GO" id="GO:0004674">
    <property type="term" value="F:protein serine/threonine kinase activity"/>
    <property type="evidence" value="ECO:0007669"/>
    <property type="project" value="UniProtKB-KW"/>
</dbReference>
<dbReference type="InterPro" id="IPR003594">
    <property type="entry name" value="HATPase_dom"/>
</dbReference>
<dbReference type="PANTHER" id="PTHR35526">
    <property type="entry name" value="ANTI-SIGMA-F FACTOR RSBW-RELATED"/>
    <property type="match status" value="1"/>
</dbReference>
<sequence length="232" mass="24645">MDRPVRHYLDGECGGGARRDGLAHAGPAAPGRGRERRTDTVRRGGLQGAQRAALQVVVVKPSGVARSVSTPRRPIQLPSLTAAPSARSFDHGSEGWGGPGTREHYYDAKADEVEARRIRHRLLGLAEQWWPAATEDERDALGTVAAELLANVVRHAPGRVTALLIDSGNGSCVLAVADQSPTGPVTRHAEPGQAESGLGLVLVQELTNNWGWHPIPRGKVVWAQLPISSAAS</sequence>
<dbReference type="Gene3D" id="3.30.565.10">
    <property type="entry name" value="Histidine kinase-like ATPase, C-terminal domain"/>
    <property type="match status" value="1"/>
</dbReference>
<evidence type="ECO:0000259" key="3">
    <source>
        <dbReference type="Pfam" id="PF13581"/>
    </source>
</evidence>
<protein>
    <submittedName>
        <fullName evidence="4">ATP-binding protein</fullName>
    </submittedName>
</protein>
<feature type="compositionally biased region" description="Basic and acidic residues" evidence="2">
    <location>
        <begin position="1"/>
        <end position="10"/>
    </location>
</feature>
<feature type="domain" description="Histidine kinase/HSP90-like ATPase" evidence="3">
    <location>
        <begin position="111"/>
        <end position="224"/>
    </location>
</feature>
<keyword evidence="1" id="KW-0418">Kinase</keyword>
<dbReference type="Pfam" id="PF13581">
    <property type="entry name" value="HATPase_c_2"/>
    <property type="match status" value="1"/>
</dbReference>
<dbReference type="InterPro" id="IPR050267">
    <property type="entry name" value="Anti-sigma-factor_SerPK"/>
</dbReference>
<evidence type="ECO:0000256" key="2">
    <source>
        <dbReference type="SAM" id="MobiDB-lite"/>
    </source>
</evidence>
<keyword evidence="5" id="KW-1185">Reference proteome</keyword>
<dbReference type="SUPFAM" id="SSF55874">
    <property type="entry name" value="ATPase domain of HSP90 chaperone/DNA topoisomerase II/histidine kinase"/>
    <property type="match status" value="1"/>
</dbReference>
<dbReference type="AlphaFoldDB" id="A0A540WAV4"/>
<accession>A0A540WAV4</accession>
<dbReference type="OrthoDB" id="3479886at2"/>
<feature type="region of interest" description="Disordered" evidence="2">
    <location>
        <begin position="67"/>
        <end position="103"/>
    </location>
</feature>
<evidence type="ECO:0000256" key="1">
    <source>
        <dbReference type="ARBA" id="ARBA00022527"/>
    </source>
</evidence>
<comment type="caution">
    <text evidence="4">The sequence shown here is derived from an EMBL/GenBank/DDBJ whole genome shotgun (WGS) entry which is preliminary data.</text>
</comment>
<dbReference type="Proteomes" id="UP000319103">
    <property type="component" value="Unassembled WGS sequence"/>
</dbReference>
<gene>
    <name evidence="4" type="ORF">E6W39_29095</name>
</gene>